<dbReference type="InParanoid" id="A0A1J7J5K5"/>
<feature type="transmembrane region" description="Helical" evidence="6">
    <location>
        <begin position="126"/>
        <end position="151"/>
    </location>
</feature>
<dbReference type="PANTHER" id="PTHR33048:SF15">
    <property type="entry name" value="INTEGRAL MEMBRANE PROTEIN"/>
    <property type="match status" value="1"/>
</dbReference>
<gene>
    <name evidence="8" type="ORF">CONLIGDRAFT_691748</name>
</gene>
<feature type="domain" description="Rhodopsin" evidence="7">
    <location>
        <begin position="37"/>
        <end position="274"/>
    </location>
</feature>
<sequence>MADSVGAWHAVEPRGLAAAILGVTIAFTVLTLIVISLRVWIRVASRCFGPEDFLMCVGTTINMVHNGIVIWGCYVGIGTPDSRLDTATMMEGSKAIVFWQIFYVSGSLFIKASICTQLARIATLRIYKIILWVLIGISIVTTLIAIVAVLARCKPVAASWNPSLGTCINQNIIIVLTYVVSGVNIATDWSVAILPVFILWNVQMRRALKRMAGFVLGLGVLASVATIIRMPYSSAYSATTNVLHDVGNIILWTVVECDLGIIAGSMPMLRKLFKSLARDGSSHPGGSTDLNLVTIGQIKGRHHPIHEGAVKVTIAAGDDRDSGRDDESTRQMIRVTKTVDQVSMEGAGGYKGDKGV</sequence>
<keyword evidence="4 6" id="KW-0472">Membrane</keyword>
<evidence type="ECO:0000259" key="7">
    <source>
        <dbReference type="Pfam" id="PF20684"/>
    </source>
</evidence>
<evidence type="ECO:0000256" key="3">
    <source>
        <dbReference type="ARBA" id="ARBA00022989"/>
    </source>
</evidence>
<evidence type="ECO:0000256" key="5">
    <source>
        <dbReference type="ARBA" id="ARBA00038359"/>
    </source>
</evidence>
<keyword evidence="3 6" id="KW-1133">Transmembrane helix</keyword>
<feature type="transmembrane region" description="Helical" evidence="6">
    <location>
        <begin position="16"/>
        <end position="41"/>
    </location>
</feature>
<dbReference type="OrthoDB" id="3897607at2759"/>
<accession>A0A1J7J5K5</accession>
<protein>
    <recommendedName>
        <fullName evidence="7">Rhodopsin domain-containing protein</fullName>
    </recommendedName>
</protein>
<dbReference type="AlphaFoldDB" id="A0A1J7J5K5"/>
<comment type="subcellular location">
    <subcellularLocation>
        <location evidence="1">Membrane</location>
        <topology evidence="1">Multi-pass membrane protein</topology>
    </subcellularLocation>
</comment>
<keyword evidence="2 6" id="KW-0812">Transmembrane</keyword>
<dbReference type="PANTHER" id="PTHR33048">
    <property type="entry name" value="PTH11-LIKE INTEGRAL MEMBRANE PROTEIN (AFU_ORTHOLOGUE AFUA_5G11245)"/>
    <property type="match status" value="1"/>
</dbReference>
<organism evidence="8 9">
    <name type="scientific">Coniochaeta ligniaria NRRL 30616</name>
    <dbReference type="NCBI Taxonomy" id="1408157"/>
    <lineage>
        <taxon>Eukaryota</taxon>
        <taxon>Fungi</taxon>
        <taxon>Dikarya</taxon>
        <taxon>Ascomycota</taxon>
        <taxon>Pezizomycotina</taxon>
        <taxon>Sordariomycetes</taxon>
        <taxon>Sordariomycetidae</taxon>
        <taxon>Coniochaetales</taxon>
        <taxon>Coniochaetaceae</taxon>
        <taxon>Coniochaeta</taxon>
    </lineage>
</organism>
<dbReference type="STRING" id="1408157.A0A1J7J5K5"/>
<evidence type="ECO:0000256" key="6">
    <source>
        <dbReference type="SAM" id="Phobius"/>
    </source>
</evidence>
<evidence type="ECO:0000313" key="9">
    <source>
        <dbReference type="Proteomes" id="UP000182658"/>
    </source>
</evidence>
<evidence type="ECO:0000256" key="2">
    <source>
        <dbReference type="ARBA" id="ARBA00022692"/>
    </source>
</evidence>
<feature type="transmembrane region" description="Helical" evidence="6">
    <location>
        <begin position="249"/>
        <end position="269"/>
    </location>
</feature>
<proteinExistence type="inferred from homology"/>
<dbReference type="EMBL" id="KV875103">
    <property type="protein sequence ID" value="OIW24428.1"/>
    <property type="molecule type" value="Genomic_DNA"/>
</dbReference>
<feature type="transmembrane region" description="Helical" evidence="6">
    <location>
        <begin position="97"/>
        <end position="114"/>
    </location>
</feature>
<evidence type="ECO:0000256" key="4">
    <source>
        <dbReference type="ARBA" id="ARBA00023136"/>
    </source>
</evidence>
<feature type="transmembrane region" description="Helical" evidence="6">
    <location>
        <begin position="171"/>
        <end position="199"/>
    </location>
</feature>
<feature type="transmembrane region" description="Helical" evidence="6">
    <location>
        <begin position="53"/>
        <end position="77"/>
    </location>
</feature>
<dbReference type="GO" id="GO:0016020">
    <property type="term" value="C:membrane"/>
    <property type="evidence" value="ECO:0007669"/>
    <property type="project" value="UniProtKB-SubCell"/>
</dbReference>
<dbReference type="InterPro" id="IPR052337">
    <property type="entry name" value="SAT4-like"/>
</dbReference>
<evidence type="ECO:0000313" key="8">
    <source>
        <dbReference type="EMBL" id="OIW24428.1"/>
    </source>
</evidence>
<feature type="transmembrane region" description="Helical" evidence="6">
    <location>
        <begin position="211"/>
        <end position="229"/>
    </location>
</feature>
<comment type="similarity">
    <text evidence="5">Belongs to the SAT4 family.</text>
</comment>
<name>A0A1J7J5K5_9PEZI</name>
<dbReference type="InterPro" id="IPR049326">
    <property type="entry name" value="Rhodopsin_dom_fungi"/>
</dbReference>
<evidence type="ECO:0000256" key="1">
    <source>
        <dbReference type="ARBA" id="ARBA00004141"/>
    </source>
</evidence>
<dbReference type="Proteomes" id="UP000182658">
    <property type="component" value="Unassembled WGS sequence"/>
</dbReference>
<dbReference type="Pfam" id="PF20684">
    <property type="entry name" value="Fung_rhodopsin"/>
    <property type="match status" value="1"/>
</dbReference>
<reference evidence="8 9" key="1">
    <citation type="submission" date="2016-10" db="EMBL/GenBank/DDBJ databases">
        <title>Draft genome sequence of Coniochaeta ligniaria NRRL30616, a lignocellulolytic fungus for bioabatement of inhibitors in plant biomass hydrolysates.</title>
        <authorList>
            <consortium name="DOE Joint Genome Institute"/>
            <person name="Jimenez D.J."/>
            <person name="Hector R.E."/>
            <person name="Riley R."/>
            <person name="Sun H."/>
            <person name="Grigoriev I.V."/>
            <person name="Van Elsas J.D."/>
            <person name="Nichols N.N."/>
        </authorList>
    </citation>
    <scope>NUCLEOTIDE SEQUENCE [LARGE SCALE GENOMIC DNA]</scope>
    <source>
        <strain evidence="8 9">NRRL 30616</strain>
    </source>
</reference>
<keyword evidence="9" id="KW-1185">Reference proteome</keyword>